<reference evidence="5" key="1">
    <citation type="journal article" date="2019" name="Int. J. Syst. Evol. Microbiol.">
        <title>The Global Catalogue of Microorganisms (GCM) 10K type strain sequencing project: providing services to taxonomists for standard genome sequencing and annotation.</title>
        <authorList>
            <consortium name="The Broad Institute Genomics Platform"/>
            <consortium name="The Broad Institute Genome Sequencing Center for Infectious Disease"/>
            <person name="Wu L."/>
            <person name="Ma J."/>
        </authorList>
    </citation>
    <scope>NUCLEOTIDE SEQUENCE [LARGE SCALE GENOMIC DNA]</scope>
    <source>
        <strain evidence="5">JCM 14326</strain>
    </source>
</reference>
<dbReference type="RefSeq" id="WP_344099024.1">
    <property type="nucleotide sequence ID" value="NZ_BAAANL010000001.1"/>
</dbReference>
<dbReference type="EMBL" id="BAAANL010000001">
    <property type="protein sequence ID" value="GAA1850992.1"/>
    <property type="molecule type" value="Genomic_DNA"/>
</dbReference>
<name>A0ABP4ZF55_9MICO</name>
<dbReference type="PANTHER" id="PTHR34406:SF1">
    <property type="entry name" value="PROTEIN YCEI"/>
    <property type="match status" value="1"/>
</dbReference>
<keyword evidence="2" id="KW-0472">Membrane</keyword>
<feature type="transmembrane region" description="Helical" evidence="2">
    <location>
        <begin position="25"/>
        <end position="48"/>
    </location>
</feature>
<keyword evidence="2" id="KW-1133">Transmembrane helix</keyword>
<dbReference type="InterPro" id="IPR036761">
    <property type="entry name" value="TTHA0802/YceI-like_sf"/>
</dbReference>
<dbReference type="InterPro" id="IPR007372">
    <property type="entry name" value="Lipid/polyisoprenoid-bd_YceI"/>
</dbReference>
<accession>A0ABP4ZF55</accession>
<evidence type="ECO:0000256" key="1">
    <source>
        <dbReference type="ARBA" id="ARBA00008812"/>
    </source>
</evidence>
<comment type="caution">
    <text evidence="4">The sequence shown here is derived from an EMBL/GenBank/DDBJ whole genome shotgun (WGS) entry which is preliminary data.</text>
</comment>
<dbReference type="PANTHER" id="PTHR34406">
    <property type="entry name" value="PROTEIN YCEI"/>
    <property type="match status" value="1"/>
</dbReference>
<protein>
    <recommendedName>
        <fullName evidence="3">Lipid/polyisoprenoid-binding YceI-like domain-containing protein</fullName>
    </recommendedName>
</protein>
<evidence type="ECO:0000313" key="4">
    <source>
        <dbReference type="EMBL" id="GAA1850992.1"/>
    </source>
</evidence>
<dbReference type="SUPFAM" id="SSF101874">
    <property type="entry name" value="YceI-like"/>
    <property type="match status" value="1"/>
</dbReference>
<keyword evidence="5" id="KW-1185">Reference proteome</keyword>
<dbReference type="Gene3D" id="2.40.128.110">
    <property type="entry name" value="Lipid/polyisoprenoid-binding, YceI-like"/>
    <property type="match status" value="1"/>
</dbReference>
<evidence type="ECO:0000313" key="5">
    <source>
        <dbReference type="Proteomes" id="UP001501094"/>
    </source>
</evidence>
<dbReference type="Pfam" id="PF04264">
    <property type="entry name" value="YceI"/>
    <property type="match status" value="1"/>
</dbReference>
<comment type="similarity">
    <text evidence="1">Belongs to the UPF0312 family.</text>
</comment>
<gene>
    <name evidence="4" type="ORF">GCM10009751_04280</name>
</gene>
<sequence length="245" mass="24483">MAGTPDGAGSGAGVAGPRQGKGLRIALIAGIAVVAAVLVVLGVTQLYASMQTGDDVPAPAVGSGDDAPAVTRDLAELDGDWSVADGSEAGYRVDEVLNGTDVTVVGRTSQVTGTVTVSGGELTAADVEVDTASIETDEAARDSQFQGILSTTEYPAATFSATEAVDISAVADGETVAVEVPGTMTITGTSQDVTAEIEVRLTDAGAELAASIPVTFADYGIEAPDLGFVTVEDDGFVEAQLSLAQ</sequence>
<proteinExistence type="inferred from homology"/>
<keyword evidence="2" id="KW-0812">Transmembrane</keyword>
<dbReference type="Proteomes" id="UP001501094">
    <property type="component" value="Unassembled WGS sequence"/>
</dbReference>
<evidence type="ECO:0000259" key="3">
    <source>
        <dbReference type="SMART" id="SM00867"/>
    </source>
</evidence>
<organism evidence="4 5">
    <name type="scientific">Myceligenerans crystallogenes</name>
    <dbReference type="NCBI Taxonomy" id="316335"/>
    <lineage>
        <taxon>Bacteria</taxon>
        <taxon>Bacillati</taxon>
        <taxon>Actinomycetota</taxon>
        <taxon>Actinomycetes</taxon>
        <taxon>Micrococcales</taxon>
        <taxon>Promicromonosporaceae</taxon>
        <taxon>Myceligenerans</taxon>
    </lineage>
</organism>
<feature type="domain" description="Lipid/polyisoprenoid-binding YceI-like" evidence="3">
    <location>
        <begin position="80"/>
        <end position="244"/>
    </location>
</feature>
<evidence type="ECO:0000256" key="2">
    <source>
        <dbReference type="SAM" id="Phobius"/>
    </source>
</evidence>
<dbReference type="SMART" id="SM00867">
    <property type="entry name" value="YceI"/>
    <property type="match status" value="1"/>
</dbReference>